<dbReference type="EMBL" id="HACM01011617">
    <property type="protein sequence ID" value="CRZ12059.1"/>
    <property type="molecule type" value="Transcribed_RNA"/>
</dbReference>
<proteinExistence type="predicted"/>
<protein>
    <submittedName>
        <fullName evidence="1">Uncharacterized protein</fullName>
    </submittedName>
</protein>
<sequence>MSWLALRDRAGNGLIERLFIPDPNVKSFMCQVVRSAVQLLCCPAWASAYHSAFLIKERKIGADEARALGELKGDDLDKVRVMCLTELLSFPPSNILFCPIRNGSPAESFFEMPVAFAEDKTWTMFLNISLQLSLKRFLRSEPFVQPEATPLWMPHLRQS</sequence>
<accession>A0A0H5RTJ0</accession>
<reference evidence="1" key="1">
    <citation type="submission" date="2015-04" db="EMBL/GenBank/DDBJ databases">
        <title>The genome sequence of the plant pathogenic Rhizarian Plasmodiophora brassicae reveals insights in its biotrophic life cycle and the origin of chitin synthesis.</title>
        <authorList>
            <person name="Schwelm A."/>
            <person name="Fogelqvist J."/>
            <person name="Knaust A."/>
            <person name="Julke S."/>
            <person name="Lilja T."/>
            <person name="Dhandapani V."/>
            <person name="Bonilla-Rosso G."/>
            <person name="Karlsson M."/>
            <person name="Shevchenko A."/>
            <person name="Choi S.R."/>
            <person name="Kim H.G."/>
            <person name="Park J.Y."/>
            <person name="Lim Y.P."/>
            <person name="Ludwig-Muller J."/>
            <person name="Dixelius C."/>
        </authorList>
    </citation>
    <scope>NUCLEOTIDE SEQUENCE</scope>
    <source>
        <tissue evidence="1">Potato root galls</tissue>
    </source>
</reference>
<organism evidence="1">
    <name type="scientific">Spongospora subterranea</name>
    <dbReference type="NCBI Taxonomy" id="70186"/>
    <lineage>
        <taxon>Eukaryota</taxon>
        <taxon>Sar</taxon>
        <taxon>Rhizaria</taxon>
        <taxon>Endomyxa</taxon>
        <taxon>Phytomyxea</taxon>
        <taxon>Plasmodiophorida</taxon>
        <taxon>Plasmodiophoridae</taxon>
        <taxon>Spongospora</taxon>
    </lineage>
</organism>
<evidence type="ECO:0000313" key="1">
    <source>
        <dbReference type="EMBL" id="CRZ12059.1"/>
    </source>
</evidence>
<dbReference type="AlphaFoldDB" id="A0A0H5RTJ0"/>
<name>A0A0H5RTJ0_9EUKA</name>